<dbReference type="CDD" id="cd01098">
    <property type="entry name" value="PAN_AP_plant"/>
    <property type="match status" value="1"/>
</dbReference>
<keyword evidence="15" id="KW-0812">Transmembrane</keyword>
<dbReference type="InterPro" id="IPR000719">
    <property type="entry name" value="Prot_kinase_dom"/>
</dbReference>
<evidence type="ECO:0000256" key="5">
    <source>
        <dbReference type="ARBA" id="ARBA00022741"/>
    </source>
</evidence>
<dbReference type="Pfam" id="PF08276">
    <property type="entry name" value="PAN_2"/>
    <property type="match status" value="1"/>
</dbReference>
<keyword evidence="6 13" id="KW-0418">Kinase</keyword>
<dbReference type="CDD" id="cd00028">
    <property type="entry name" value="B_lectin"/>
    <property type="match status" value="1"/>
</dbReference>
<dbReference type="InterPro" id="IPR003609">
    <property type="entry name" value="Pan_app"/>
</dbReference>
<dbReference type="SUPFAM" id="SSF51110">
    <property type="entry name" value="alpha-D-mannose-specific plant lectins"/>
    <property type="match status" value="1"/>
</dbReference>
<comment type="catalytic activity">
    <reaction evidence="12 13">
        <text>L-seryl-[protein] + ATP = O-phospho-L-seryl-[protein] + ADP + H(+)</text>
        <dbReference type="Rhea" id="RHEA:17989"/>
        <dbReference type="Rhea" id="RHEA-COMP:9863"/>
        <dbReference type="Rhea" id="RHEA-COMP:11604"/>
        <dbReference type="ChEBI" id="CHEBI:15378"/>
        <dbReference type="ChEBI" id="CHEBI:29999"/>
        <dbReference type="ChEBI" id="CHEBI:30616"/>
        <dbReference type="ChEBI" id="CHEBI:83421"/>
        <dbReference type="ChEBI" id="CHEBI:456216"/>
        <dbReference type="EC" id="2.7.11.1"/>
    </reaction>
</comment>
<dbReference type="PROSITE" id="PS50011">
    <property type="entry name" value="PROTEIN_KINASE_DOM"/>
    <property type="match status" value="1"/>
</dbReference>
<evidence type="ECO:0000313" key="21">
    <source>
        <dbReference type="Proteomes" id="UP000501690"/>
    </source>
</evidence>
<dbReference type="GO" id="GO:0004674">
    <property type="term" value="F:protein serine/threonine kinase activity"/>
    <property type="evidence" value="ECO:0007669"/>
    <property type="project" value="UniProtKB-KW"/>
</dbReference>
<keyword evidence="1 13" id="KW-0723">Serine/threonine-protein kinase</keyword>
<dbReference type="PROSITE" id="PS00107">
    <property type="entry name" value="PROTEIN_KINASE_ATP"/>
    <property type="match status" value="1"/>
</dbReference>
<evidence type="ECO:0000256" key="2">
    <source>
        <dbReference type="ARBA" id="ARBA00022553"/>
    </source>
</evidence>
<evidence type="ECO:0000256" key="4">
    <source>
        <dbReference type="ARBA" id="ARBA00022729"/>
    </source>
</evidence>
<evidence type="ECO:0000256" key="1">
    <source>
        <dbReference type="ARBA" id="ARBA00022527"/>
    </source>
</evidence>
<dbReference type="FunFam" id="2.90.10.10:FF:000001">
    <property type="entry name" value="G-type lectin S-receptor-like serine/threonine-protein kinase"/>
    <property type="match status" value="1"/>
</dbReference>
<dbReference type="Gene3D" id="3.30.200.20">
    <property type="entry name" value="Phosphorylase Kinase, domain 1"/>
    <property type="match status" value="1"/>
</dbReference>
<dbReference type="Proteomes" id="UP000501690">
    <property type="component" value="Linkage Group LG3"/>
</dbReference>
<dbReference type="InterPro" id="IPR008271">
    <property type="entry name" value="Ser/Thr_kinase_AS"/>
</dbReference>
<dbReference type="GO" id="GO:0048544">
    <property type="term" value="P:recognition of pollen"/>
    <property type="evidence" value="ECO:0007669"/>
    <property type="project" value="InterPro"/>
</dbReference>
<keyword evidence="8" id="KW-1015">Disulfide bond</keyword>
<keyword evidence="3 13" id="KW-0808">Transferase</keyword>
<keyword evidence="15" id="KW-0472">Membrane</keyword>
<evidence type="ECO:0000259" key="17">
    <source>
        <dbReference type="PROSITE" id="PS50011"/>
    </source>
</evidence>
<comment type="catalytic activity">
    <reaction evidence="11 13">
        <text>L-threonyl-[protein] + ATP = O-phospho-L-threonyl-[protein] + ADP + H(+)</text>
        <dbReference type="Rhea" id="RHEA:46608"/>
        <dbReference type="Rhea" id="RHEA-COMP:11060"/>
        <dbReference type="Rhea" id="RHEA-COMP:11605"/>
        <dbReference type="ChEBI" id="CHEBI:15378"/>
        <dbReference type="ChEBI" id="CHEBI:30013"/>
        <dbReference type="ChEBI" id="CHEBI:30616"/>
        <dbReference type="ChEBI" id="CHEBI:61977"/>
        <dbReference type="ChEBI" id="CHEBI:456216"/>
        <dbReference type="EC" id="2.7.11.1"/>
    </reaction>
</comment>
<feature type="domain" description="Apple" evidence="19">
    <location>
        <begin position="337"/>
        <end position="420"/>
    </location>
</feature>
<feature type="signal peptide" evidence="16">
    <location>
        <begin position="1"/>
        <end position="20"/>
    </location>
</feature>
<dbReference type="SMART" id="SM00473">
    <property type="entry name" value="PAN_AP"/>
    <property type="match status" value="1"/>
</dbReference>
<dbReference type="Gene3D" id="2.90.10.10">
    <property type="entry name" value="Bulb-type lectin domain"/>
    <property type="match status" value="1"/>
</dbReference>
<organism evidence="20 21">
    <name type="scientific">Vigna unguiculata</name>
    <name type="common">Cowpea</name>
    <dbReference type="NCBI Taxonomy" id="3917"/>
    <lineage>
        <taxon>Eukaryota</taxon>
        <taxon>Viridiplantae</taxon>
        <taxon>Streptophyta</taxon>
        <taxon>Embryophyta</taxon>
        <taxon>Tracheophyta</taxon>
        <taxon>Spermatophyta</taxon>
        <taxon>Magnoliopsida</taxon>
        <taxon>eudicotyledons</taxon>
        <taxon>Gunneridae</taxon>
        <taxon>Pentapetalae</taxon>
        <taxon>rosids</taxon>
        <taxon>fabids</taxon>
        <taxon>Fabales</taxon>
        <taxon>Fabaceae</taxon>
        <taxon>Papilionoideae</taxon>
        <taxon>50 kb inversion clade</taxon>
        <taxon>NPAAA clade</taxon>
        <taxon>indigoferoid/millettioid clade</taxon>
        <taxon>Phaseoleae</taxon>
        <taxon>Vigna</taxon>
    </lineage>
</organism>
<evidence type="ECO:0000256" key="7">
    <source>
        <dbReference type="ARBA" id="ARBA00022840"/>
    </source>
</evidence>
<evidence type="ECO:0000256" key="9">
    <source>
        <dbReference type="ARBA" id="ARBA00023170"/>
    </source>
</evidence>
<dbReference type="SMART" id="SM00108">
    <property type="entry name" value="B_lectin"/>
    <property type="match status" value="1"/>
</dbReference>
<keyword evidence="7 13" id="KW-0067">ATP-binding</keyword>
<keyword evidence="15" id="KW-1133">Transmembrane helix</keyword>
<dbReference type="AlphaFoldDB" id="A0A4D6LD20"/>
<evidence type="ECO:0000259" key="18">
    <source>
        <dbReference type="PROSITE" id="PS50927"/>
    </source>
</evidence>
<dbReference type="PROSITE" id="PS00108">
    <property type="entry name" value="PROTEIN_KINASE_ST"/>
    <property type="match status" value="1"/>
</dbReference>
<evidence type="ECO:0000313" key="20">
    <source>
        <dbReference type="EMBL" id="QCD86390.1"/>
    </source>
</evidence>
<dbReference type="EC" id="2.7.11.1" evidence="13"/>
<dbReference type="PROSITE" id="PS50948">
    <property type="entry name" value="PAN"/>
    <property type="match status" value="1"/>
</dbReference>
<accession>A0A4D6LD20</accession>
<dbReference type="InterPro" id="IPR000858">
    <property type="entry name" value="S_locus_glycoprot_dom"/>
</dbReference>
<reference evidence="20 21" key="1">
    <citation type="submission" date="2019-04" db="EMBL/GenBank/DDBJ databases">
        <title>An improved genome assembly and genetic linkage map for asparagus bean, Vigna unguiculata ssp. sesquipedialis.</title>
        <authorList>
            <person name="Xia Q."/>
            <person name="Zhang R."/>
            <person name="Dong Y."/>
        </authorList>
    </citation>
    <scope>NUCLEOTIDE SEQUENCE [LARGE SCALE GENOMIC DNA]</scope>
    <source>
        <tissue evidence="20">Leaf</tissue>
    </source>
</reference>
<keyword evidence="10" id="KW-0325">Glycoprotein</keyword>
<dbReference type="Gene3D" id="3.50.4.10">
    <property type="entry name" value="Hepatocyte Growth Factor"/>
    <property type="match status" value="1"/>
</dbReference>
<dbReference type="InterPro" id="IPR011009">
    <property type="entry name" value="Kinase-like_dom_sf"/>
</dbReference>
<dbReference type="Pfam" id="PF00954">
    <property type="entry name" value="S_locus_glycop"/>
    <property type="match status" value="1"/>
</dbReference>
<dbReference type="InterPro" id="IPR017441">
    <property type="entry name" value="Protein_kinase_ATP_BS"/>
</dbReference>
<keyword evidence="21" id="KW-1185">Reference proteome</keyword>
<dbReference type="Pfam" id="PF07714">
    <property type="entry name" value="PK_Tyr_Ser-Thr"/>
    <property type="match status" value="1"/>
</dbReference>
<dbReference type="OrthoDB" id="785331at2759"/>
<dbReference type="GO" id="GO:0106310">
    <property type="term" value="F:protein serine kinase activity"/>
    <property type="evidence" value="ECO:0007669"/>
    <property type="project" value="RHEA"/>
</dbReference>
<dbReference type="FunFam" id="1.10.510.10:FF:000060">
    <property type="entry name" value="G-type lectin S-receptor-like serine/threonine-protein kinase"/>
    <property type="match status" value="1"/>
</dbReference>
<evidence type="ECO:0000256" key="16">
    <source>
        <dbReference type="SAM" id="SignalP"/>
    </source>
</evidence>
<dbReference type="Pfam" id="PF01453">
    <property type="entry name" value="B_lectin"/>
    <property type="match status" value="1"/>
</dbReference>
<keyword evidence="2" id="KW-0597">Phosphoprotein</keyword>
<dbReference type="Gene3D" id="1.10.510.10">
    <property type="entry name" value="Transferase(Phosphotransferase) domain 1"/>
    <property type="match status" value="1"/>
</dbReference>
<dbReference type="PANTHER" id="PTHR32444:SF234">
    <property type="entry name" value="RECEPTOR-LIKE SERINE_THREONINE-PROTEIN KINASE"/>
    <property type="match status" value="1"/>
</dbReference>
<dbReference type="Gramene" id="Vigun11g067800.1.v1.2">
    <property type="protein sequence ID" value="Vigun11g067800.1.v1.2"/>
    <property type="gene ID" value="Vigun11g067800.v1.2"/>
</dbReference>
<evidence type="ECO:0000256" key="10">
    <source>
        <dbReference type="ARBA" id="ARBA00023180"/>
    </source>
</evidence>
<feature type="binding site" evidence="14">
    <location>
        <position position="521"/>
    </location>
    <ligand>
        <name>ATP</name>
        <dbReference type="ChEBI" id="CHEBI:30616"/>
    </ligand>
</feature>
<dbReference type="PANTHER" id="PTHR32444">
    <property type="entry name" value="BULB-TYPE LECTIN DOMAIN-CONTAINING PROTEIN"/>
    <property type="match status" value="1"/>
</dbReference>
<evidence type="ECO:0000256" key="13">
    <source>
        <dbReference type="PIRNR" id="PIRNR000641"/>
    </source>
</evidence>
<evidence type="ECO:0000256" key="15">
    <source>
        <dbReference type="SAM" id="Phobius"/>
    </source>
</evidence>
<dbReference type="InterPro" id="IPR001245">
    <property type="entry name" value="Ser-Thr/Tyr_kinase_cat_dom"/>
</dbReference>
<dbReference type="InterPro" id="IPR036426">
    <property type="entry name" value="Bulb-type_lectin_dom_sf"/>
</dbReference>
<dbReference type="FunFam" id="3.50.4.10:FF:000002">
    <property type="entry name" value="G-type lectin S-receptor-like serine/threonine-protein kinase"/>
    <property type="match status" value="1"/>
</dbReference>
<dbReference type="SMART" id="SM00220">
    <property type="entry name" value="S_TKc"/>
    <property type="match status" value="1"/>
</dbReference>
<evidence type="ECO:0000259" key="19">
    <source>
        <dbReference type="PROSITE" id="PS50948"/>
    </source>
</evidence>
<feature type="domain" description="Protein kinase" evidence="17">
    <location>
        <begin position="493"/>
        <end position="769"/>
    </location>
</feature>
<dbReference type="PROSITE" id="PS50927">
    <property type="entry name" value="BULB_LECTIN"/>
    <property type="match status" value="1"/>
</dbReference>
<evidence type="ECO:0000256" key="14">
    <source>
        <dbReference type="PROSITE-ProRule" id="PRU10141"/>
    </source>
</evidence>
<protein>
    <recommendedName>
        <fullName evidence="13">Receptor-like serine/threonine-protein kinase</fullName>
        <ecNumber evidence="13">2.7.11.1</ecNumber>
    </recommendedName>
</protein>
<feature type="transmembrane region" description="Helical" evidence="15">
    <location>
        <begin position="435"/>
        <end position="457"/>
    </location>
</feature>
<dbReference type="FunFam" id="3.30.200.20:FF:000195">
    <property type="entry name" value="G-type lectin S-receptor-like serine/threonine-protein kinase"/>
    <property type="match status" value="1"/>
</dbReference>
<dbReference type="CDD" id="cd14066">
    <property type="entry name" value="STKc_IRAK"/>
    <property type="match status" value="1"/>
</dbReference>
<comment type="similarity">
    <text evidence="13">Belongs to the protein kinase superfamily. Ser/Thr protein kinase family.</text>
</comment>
<gene>
    <name evidence="20" type="ORF">DEO72_LG3g911</name>
</gene>
<dbReference type="InterPro" id="IPR024171">
    <property type="entry name" value="SRK-like_kinase"/>
</dbReference>
<dbReference type="SUPFAM" id="SSF56112">
    <property type="entry name" value="Protein kinase-like (PK-like)"/>
    <property type="match status" value="1"/>
</dbReference>
<evidence type="ECO:0000256" key="11">
    <source>
        <dbReference type="ARBA" id="ARBA00047899"/>
    </source>
</evidence>
<name>A0A4D6LD20_VIGUN</name>
<proteinExistence type="inferred from homology"/>
<dbReference type="PIRSF" id="PIRSF000641">
    <property type="entry name" value="SRK"/>
    <property type="match status" value="1"/>
</dbReference>
<dbReference type="InterPro" id="IPR001480">
    <property type="entry name" value="Bulb-type_lectin_dom"/>
</dbReference>
<feature type="domain" description="Bulb-type lectin" evidence="18">
    <location>
        <begin position="24"/>
        <end position="144"/>
    </location>
</feature>
<keyword evidence="5 13" id="KW-0547">Nucleotide-binding</keyword>
<evidence type="ECO:0000256" key="8">
    <source>
        <dbReference type="ARBA" id="ARBA00023157"/>
    </source>
</evidence>
<dbReference type="EMBL" id="CP039347">
    <property type="protein sequence ID" value="QCD86390.1"/>
    <property type="molecule type" value="Genomic_DNA"/>
</dbReference>
<evidence type="ECO:0000256" key="6">
    <source>
        <dbReference type="ARBA" id="ARBA00022777"/>
    </source>
</evidence>
<dbReference type="GO" id="GO:0005524">
    <property type="term" value="F:ATP binding"/>
    <property type="evidence" value="ECO:0007669"/>
    <property type="project" value="UniProtKB-UniRule"/>
</dbReference>
<keyword evidence="9" id="KW-0675">Receptor</keyword>
<sequence length="809" mass="92385">MDIRLFILIVACTLVPSLKASTAISSIQVSQIMRDGETLVSNGGRYELGFFSPGNSQKRYLGLWYKNIPVKKILWVANRANPINDFSGILTLNTTGNLLLTQNGSLVWCTNSHKQAQNPVAELLESGNLMIRDKGETNKEYLWQSFDYPSDTQLAGMKYGWDLRKGFEWKYTCWKSPDDPSPGDFSRVLKLYNYPEFYIMKGTQKWFRFGPWNGLRFTGSPSVYNNTIFYINIVSNMNETYYTYSLANSAVITFSVINETGKLYRYVWAEDDQNWSTFRYFPSEFCDTYGLCGPNGNCVSTQTQACQCLKGFKPKAPQKWNSSDWRGGCIRNEPLSCKGKDEDGFNKFERLKIPDTTYTWLDESIDLEECRVQCLSNCSCMAYTNSDIRNGGSGCVMWFGDLIDIKQYESEGQDLYIRMPASELEPVYRHKRNTAAVVASIVAAICGVLLLSACYIYRFRRNSTEQSLIEQCEDNLDVQMFDLFTIATATDNFFNANKIGEGGFGLVYKGILVDGQEIAVKTLSRTSWQGVTEFINEVKLIAKLQHRNLVKLLGCCIEGQEKMLVYEYMANGSLDYFIFDDRKSNLQWAQRFQIICGVARGLMYLHQDSRLRIIHRDLKASNVLLDENLCPKISDFGLARIFGRDQIEGNTSRIVGTYGYMAPEYAVDGFFSVKSDVFSFGILMLEIICGKKNRRLYSTDKNLNLVDHAQRIWKKGRALELVDSKIKESCIESEVLRCLHICLLCVQQNPEDRPTMTSVILMLESHMELIEPKLHGFITKDVSHEEDLYPNQKHTSTTNYVTMSTLEAR</sequence>
<feature type="chain" id="PRO_5020026356" description="Receptor-like serine/threonine-protein kinase" evidence="16">
    <location>
        <begin position="21"/>
        <end position="809"/>
    </location>
</feature>
<keyword evidence="4 16" id="KW-0732">Signal</keyword>
<evidence type="ECO:0000256" key="12">
    <source>
        <dbReference type="ARBA" id="ARBA00048679"/>
    </source>
</evidence>
<evidence type="ECO:0000256" key="3">
    <source>
        <dbReference type="ARBA" id="ARBA00022679"/>
    </source>
</evidence>